<name>A0A2B4R4D0_STYPI</name>
<dbReference type="InterPro" id="IPR011990">
    <property type="entry name" value="TPR-like_helical_dom_sf"/>
</dbReference>
<evidence type="ECO:0000313" key="5">
    <source>
        <dbReference type="Proteomes" id="UP000225706"/>
    </source>
</evidence>
<sequence>MSQTAFPLPDSYNNLGSLLNALGETDRAKDYYKPALEIRQKKVGPDRVDVATSYNNLGSLHSALGETDRAKDYYKRALAIRLIKLGPDHVDVVASYNNLGSLHSHLGETDQAKDYHKRALEIQLRNLEPDHVHVAVSYNNLVALHSALGETDQAKDYYKRALEIRLKKLGPDHLHVAASYNNLVSYNNLGRLHSALGETDRGKDYYKRVLEIRLKKLGPDHVHVAASYYNLGCVHNDLGELQEARHCLDRALDLFQRNLLTPNSDMERMKPPSELDIDSLNLADIWKEWKEAWKLYRISSGPHEKDDAIQIATIQSIHGTKARRVLKTPPNNPEGITQRTVGGILTALETYCFPRKNTTYERYVFRTITQEDRSFDIFVTDLRRRAEYCDVGAITDSLIRDQIVVGIND</sequence>
<reference evidence="5" key="1">
    <citation type="journal article" date="2017" name="bioRxiv">
        <title>Comparative analysis of the genomes of Stylophora pistillata and Acropora digitifera provides evidence for extensive differences between species of corals.</title>
        <authorList>
            <person name="Voolstra C.R."/>
            <person name="Li Y."/>
            <person name="Liew Y.J."/>
            <person name="Baumgarten S."/>
            <person name="Zoccola D."/>
            <person name="Flot J.-F."/>
            <person name="Tambutte S."/>
            <person name="Allemand D."/>
            <person name="Aranda M."/>
        </authorList>
    </citation>
    <scope>NUCLEOTIDE SEQUENCE [LARGE SCALE GENOMIC DNA]</scope>
</reference>
<dbReference type="Proteomes" id="UP000225706">
    <property type="component" value="Unassembled WGS sequence"/>
</dbReference>
<comment type="caution">
    <text evidence="4">The sequence shown here is derived from an EMBL/GenBank/DDBJ whole genome shotgun (WGS) entry which is preliminary data.</text>
</comment>
<evidence type="ECO:0000313" key="4">
    <source>
        <dbReference type="EMBL" id="PFX13194.1"/>
    </source>
</evidence>
<evidence type="ECO:0000256" key="2">
    <source>
        <dbReference type="ARBA" id="ARBA00022803"/>
    </source>
</evidence>
<dbReference type="SUPFAM" id="SSF48452">
    <property type="entry name" value="TPR-like"/>
    <property type="match status" value="1"/>
</dbReference>
<gene>
    <name evidence="4" type="primary">nphp3</name>
    <name evidence="4" type="ORF">AWC38_SpisGene22742</name>
</gene>
<dbReference type="EMBL" id="LSMT01001042">
    <property type="protein sequence ID" value="PFX13194.1"/>
    <property type="molecule type" value="Genomic_DNA"/>
</dbReference>
<feature type="repeat" description="TPR" evidence="3">
    <location>
        <begin position="93"/>
        <end position="126"/>
    </location>
</feature>
<keyword evidence="2 3" id="KW-0802">TPR repeat</keyword>
<dbReference type="PANTHER" id="PTHR45641">
    <property type="entry name" value="TETRATRICOPEPTIDE REPEAT PROTEIN (AFU_ORTHOLOGUE AFUA_6G03870)"/>
    <property type="match status" value="1"/>
</dbReference>
<feature type="repeat" description="TPR" evidence="3">
    <location>
        <begin position="51"/>
        <end position="84"/>
    </location>
</feature>
<evidence type="ECO:0000256" key="1">
    <source>
        <dbReference type="ARBA" id="ARBA00022737"/>
    </source>
</evidence>
<feature type="non-terminal residue" evidence="4">
    <location>
        <position position="409"/>
    </location>
</feature>
<dbReference type="Gene3D" id="1.25.40.10">
    <property type="entry name" value="Tetratricopeptide repeat domain"/>
    <property type="match status" value="3"/>
</dbReference>
<feature type="repeat" description="TPR" evidence="3">
    <location>
        <begin position="225"/>
        <end position="258"/>
    </location>
</feature>
<dbReference type="SMART" id="SM00028">
    <property type="entry name" value="TPR"/>
    <property type="match status" value="6"/>
</dbReference>
<evidence type="ECO:0000256" key="3">
    <source>
        <dbReference type="PROSITE-ProRule" id="PRU00339"/>
    </source>
</evidence>
<organism evidence="4 5">
    <name type="scientific">Stylophora pistillata</name>
    <name type="common">Smooth cauliflower coral</name>
    <dbReference type="NCBI Taxonomy" id="50429"/>
    <lineage>
        <taxon>Eukaryota</taxon>
        <taxon>Metazoa</taxon>
        <taxon>Cnidaria</taxon>
        <taxon>Anthozoa</taxon>
        <taxon>Hexacorallia</taxon>
        <taxon>Scleractinia</taxon>
        <taxon>Astrocoeniina</taxon>
        <taxon>Pocilloporidae</taxon>
        <taxon>Stylophora</taxon>
    </lineage>
</organism>
<keyword evidence="5" id="KW-1185">Reference proteome</keyword>
<dbReference type="AlphaFoldDB" id="A0A2B4R4D0"/>
<dbReference type="InterPro" id="IPR019734">
    <property type="entry name" value="TPR_rpt"/>
</dbReference>
<dbReference type="PANTHER" id="PTHR45641:SF19">
    <property type="entry name" value="NEPHROCYSTIN-3"/>
    <property type="match status" value="1"/>
</dbReference>
<dbReference type="PROSITE" id="PS50005">
    <property type="entry name" value="TPR"/>
    <property type="match status" value="5"/>
</dbReference>
<feature type="repeat" description="TPR" evidence="3">
    <location>
        <begin position="9"/>
        <end position="42"/>
    </location>
</feature>
<dbReference type="OrthoDB" id="626167at2759"/>
<feature type="repeat" description="TPR" evidence="3">
    <location>
        <begin position="135"/>
        <end position="168"/>
    </location>
</feature>
<accession>A0A2B4R4D0</accession>
<keyword evidence="1" id="KW-0677">Repeat</keyword>
<protein>
    <submittedName>
        <fullName evidence="4">Nephrocystin-3</fullName>
    </submittedName>
</protein>
<proteinExistence type="predicted"/>
<dbReference type="Pfam" id="PF13424">
    <property type="entry name" value="TPR_12"/>
    <property type="match status" value="3"/>
</dbReference>